<feature type="domain" description="MULE transposase" evidence="1">
    <location>
        <begin position="4"/>
        <end position="77"/>
    </location>
</feature>
<gene>
    <name evidence="2" type="ORF">ACHHYP_20536</name>
</gene>
<dbReference type="AlphaFoldDB" id="A0A1V9YJD7"/>
<evidence type="ECO:0000313" key="3">
    <source>
        <dbReference type="Proteomes" id="UP000243579"/>
    </source>
</evidence>
<proteinExistence type="predicted"/>
<reference evidence="2 3" key="1">
    <citation type="journal article" date="2014" name="Genome Biol. Evol.">
        <title>The secreted proteins of Achlya hypogyna and Thraustotheca clavata identify the ancestral oomycete secretome and reveal gene acquisitions by horizontal gene transfer.</title>
        <authorList>
            <person name="Misner I."/>
            <person name="Blouin N."/>
            <person name="Leonard G."/>
            <person name="Richards T.A."/>
            <person name="Lane C.E."/>
        </authorList>
    </citation>
    <scope>NUCLEOTIDE SEQUENCE [LARGE SCALE GENOMIC DNA]</scope>
    <source>
        <strain evidence="2 3">ATCC 48635</strain>
    </source>
</reference>
<accession>A0A1V9YJD7</accession>
<dbReference type="Pfam" id="PF10551">
    <property type="entry name" value="MULE"/>
    <property type="match status" value="1"/>
</dbReference>
<dbReference type="Proteomes" id="UP000243579">
    <property type="component" value="Unassembled WGS sequence"/>
</dbReference>
<evidence type="ECO:0000313" key="2">
    <source>
        <dbReference type="EMBL" id="OQR85844.1"/>
    </source>
</evidence>
<organism evidence="2 3">
    <name type="scientific">Achlya hypogyna</name>
    <name type="common">Oomycete</name>
    <name type="synonym">Protoachlya hypogyna</name>
    <dbReference type="NCBI Taxonomy" id="1202772"/>
    <lineage>
        <taxon>Eukaryota</taxon>
        <taxon>Sar</taxon>
        <taxon>Stramenopiles</taxon>
        <taxon>Oomycota</taxon>
        <taxon>Saprolegniomycetes</taxon>
        <taxon>Saprolegniales</taxon>
        <taxon>Achlyaceae</taxon>
        <taxon>Achlya</taxon>
    </lineage>
</organism>
<name>A0A1V9YJD7_ACHHY</name>
<keyword evidence="3" id="KW-1185">Reference proteome</keyword>
<protein>
    <recommendedName>
        <fullName evidence="1">MULE transposase domain-containing protein</fullName>
    </recommendedName>
</protein>
<dbReference type="PANTHER" id="PTHR31973">
    <property type="entry name" value="POLYPROTEIN, PUTATIVE-RELATED"/>
    <property type="match status" value="1"/>
</dbReference>
<dbReference type="InterPro" id="IPR018289">
    <property type="entry name" value="MULE_transposase_dom"/>
</dbReference>
<evidence type="ECO:0000259" key="1">
    <source>
        <dbReference type="Pfam" id="PF10551"/>
    </source>
</evidence>
<comment type="caution">
    <text evidence="2">The sequence shown here is derived from an EMBL/GenBank/DDBJ whole genome shotgun (WGS) entry which is preliminary data.</text>
</comment>
<dbReference type="EMBL" id="JNBR01001578">
    <property type="protein sequence ID" value="OQR85844.1"/>
    <property type="molecule type" value="Genomic_DNA"/>
</dbReference>
<sequence>MQKVLGIDGTHMKHRLYNGVILALVGRDGNNQNIVLTVGVVPSETAEGYNWFLDRCRANGLQVDDILISCDRCTAIFASTLADLNSIHFIRHAIQNVKTECSSSFGIELQRLVWEAQSCQNEGALRSTMTILRNVLPRAANYLEAIEPATRVLFPHLHSTPLYGWRTTNIVESTNSASIPTREMDPFHFLVYRMAAMMAEACLWQRKGHIITPYATTLLTAQHKQAPLCSVLESSSTRLYINDTSAPVTAKRRVDLAFRTYTCGYKV</sequence>
<dbReference type="OrthoDB" id="165010at2759"/>
<dbReference type="PANTHER" id="PTHR31973:SF187">
    <property type="entry name" value="MUTATOR TRANSPOSASE MUDRA PROTEIN"/>
    <property type="match status" value="1"/>
</dbReference>